<sequence>MNKKKEQQLNDLLSKIVQENLDTVVADRFSRYSKYVIQQRALPDVRDGLKPVQRRILYSMYDLGLQHNKPFKKSARVVGDVIGKYHPHGDISIYDAMVRMGQEWKMGHTLVEMHGNVGSIDDDPAAAMRYTEARLSEIADYVIGDIKKNTVKFAPNFDDSEKEPVVMPVLIPNLLINGSTGIASGFATEMPPHNLNEILDAAIAKIKNPAIELSKLVKIIQGPDFPTGGVIYGTDGIHEAFERGKGRITLASRYNVYSDNKYKYIEITEIPYGVVKSKLVHEIDLIIDSEEVAGLIEVKDQTDRNGINILITLDKNANENVIVNYLFLKTQMRIYYNYNNVVIDNHTPKTMGISALLEAYLKHVKDVKVKTIEFDLIKYKARLEIVIGFLKVAKITDKVIEVIRKSENSKQGVIDNLMSAFDFTLNQATAIAELRLYKLSKTDEHVFILEKQELEEKIKQCELLLTNPDEFNNYLVSLFRDLKHKFGRTRRTSIEIEQINSSVNQEDLVKDEEVFLGISKFGYIKKVSKKTYESNLITTYGIKEDDNILFYDIASSLDKLLLFTNLGNYAYLPVFKVNESKWKEFGIHLSDFVDLSSGEEIVSVIKVSDFDVTNYVCMFTKKGQGKKVLLKDFDVSRFSKTFVAMKLKNDDELISAKLSNGLKDVLLITKNNFASLYPENDVPIYGLKSNGNKACYLANGDELVSFTVVKPNDSVALVSQSNKVRLINVSEISRVSKQNKGVSIFPKGRLNNAIVQCDPFLDETKLLLVNNQGQAHFEKVQNYVKQASTKFINFDADDIRTISLISNFSSTTNDSEFHSYEKESSDENQLMNKAIETKNSIDLSIDEILSKVDELLKKDKK</sequence>
<keyword evidence="5 8" id="KW-0238">DNA-binding</keyword>
<dbReference type="EMBL" id="KR493147">
    <property type="protein sequence ID" value="AKM13236.1"/>
    <property type="molecule type" value="Genomic_DNA"/>
</dbReference>
<evidence type="ECO:0000256" key="6">
    <source>
        <dbReference type="ARBA" id="ARBA00023136"/>
    </source>
</evidence>
<evidence type="ECO:0000256" key="8">
    <source>
        <dbReference type="PROSITE-ProRule" id="PRU01384"/>
    </source>
</evidence>
<evidence type="ECO:0000256" key="3">
    <source>
        <dbReference type="ARBA" id="ARBA00022475"/>
    </source>
</evidence>
<protein>
    <recommendedName>
        <fullName evidence="2">DNA topoisomerase (ATP-hydrolyzing)</fullName>
        <ecNumber evidence="2">5.6.2.2</ecNumber>
    </recommendedName>
</protein>
<dbReference type="NCBIfam" id="TIGR01061">
    <property type="entry name" value="parC_Gpos"/>
    <property type="match status" value="1"/>
</dbReference>
<dbReference type="Gene3D" id="1.10.268.10">
    <property type="entry name" value="Topoisomerase, domain 3"/>
    <property type="match status" value="1"/>
</dbReference>
<dbReference type="Gene3D" id="3.90.199.10">
    <property type="entry name" value="Topoisomerase II, domain 5"/>
    <property type="match status" value="1"/>
</dbReference>
<dbReference type="Pfam" id="PF00521">
    <property type="entry name" value="DNA_topoisoIV"/>
    <property type="match status" value="1"/>
</dbReference>
<dbReference type="InterPro" id="IPR035516">
    <property type="entry name" value="Gyrase/topoIV_suA_C"/>
</dbReference>
<dbReference type="EC" id="5.6.2.2" evidence="2"/>
<evidence type="ECO:0000256" key="1">
    <source>
        <dbReference type="ARBA" id="ARBA00000185"/>
    </source>
</evidence>
<dbReference type="PANTHER" id="PTHR43493">
    <property type="entry name" value="DNA GYRASE/TOPOISOMERASE SUBUNIT A"/>
    <property type="match status" value="1"/>
</dbReference>
<dbReference type="PANTHER" id="PTHR43493:SF9">
    <property type="entry name" value="DNA TOPOISOMERASE 4 SUBUNIT A"/>
    <property type="match status" value="1"/>
</dbReference>
<keyword evidence="6" id="KW-0472">Membrane</keyword>
<dbReference type="EMBL" id="KR493148">
    <property type="protein sequence ID" value="AKM13237.1"/>
    <property type="molecule type" value="Genomic_DNA"/>
</dbReference>
<dbReference type="InterPro" id="IPR013760">
    <property type="entry name" value="Topo_IIA-like_dom_sf"/>
</dbReference>
<dbReference type="Gene3D" id="3.30.1360.40">
    <property type="match status" value="1"/>
</dbReference>
<keyword evidence="3" id="KW-1003">Cell membrane</keyword>
<keyword evidence="7 8" id="KW-0413">Isomerase</keyword>
<dbReference type="AlphaFoldDB" id="A0A1I9J7F6"/>
<dbReference type="Gene3D" id="2.120.10.90">
    <property type="entry name" value="DNA gyrase/topoisomerase IV, subunit A, C-terminal"/>
    <property type="match status" value="1"/>
</dbReference>
<dbReference type="GO" id="GO:0005694">
    <property type="term" value="C:chromosome"/>
    <property type="evidence" value="ECO:0007669"/>
    <property type="project" value="InterPro"/>
</dbReference>
<gene>
    <name evidence="12" type="primary">parC</name>
</gene>
<evidence type="ECO:0000256" key="2">
    <source>
        <dbReference type="ARBA" id="ARBA00012895"/>
    </source>
</evidence>
<evidence type="ECO:0000313" key="11">
    <source>
        <dbReference type="EMBL" id="AKM13237.1"/>
    </source>
</evidence>
<keyword evidence="4 8" id="KW-0799">Topoisomerase</keyword>
<evidence type="ECO:0000259" key="9">
    <source>
        <dbReference type="PROSITE" id="PS52040"/>
    </source>
</evidence>
<dbReference type="NCBIfam" id="NF004044">
    <property type="entry name" value="PRK05561.1"/>
    <property type="match status" value="1"/>
</dbReference>
<feature type="active site" description="O-(5'-phospho-DNA)-tyrosine intermediate" evidence="8">
    <location>
        <position position="130"/>
    </location>
</feature>
<dbReference type="EMBL" id="KR493149">
    <property type="protein sequence ID" value="AKM13238.1"/>
    <property type="molecule type" value="Genomic_DNA"/>
</dbReference>
<evidence type="ECO:0000256" key="7">
    <source>
        <dbReference type="ARBA" id="ARBA00023235"/>
    </source>
</evidence>
<dbReference type="GO" id="GO:0034335">
    <property type="term" value="F:DNA negative supercoiling activity"/>
    <property type="evidence" value="ECO:0007669"/>
    <property type="project" value="UniProtKB-ARBA"/>
</dbReference>
<dbReference type="InterPro" id="IPR050220">
    <property type="entry name" value="Type_II_DNA_Topoisomerases"/>
</dbReference>
<dbReference type="InterPro" id="IPR005741">
    <property type="entry name" value="TopoIV_A_Gpos"/>
</dbReference>
<evidence type="ECO:0000313" key="10">
    <source>
        <dbReference type="EMBL" id="AKM13236.1"/>
    </source>
</evidence>
<dbReference type="InterPro" id="IPR006691">
    <property type="entry name" value="GyrA/parC_rep"/>
</dbReference>
<comment type="catalytic activity">
    <reaction evidence="1 8">
        <text>ATP-dependent breakage, passage and rejoining of double-stranded DNA.</text>
        <dbReference type="EC" id="5.6.2.2"/>
    </reaction>
</comment>
<dbReference type="GO" id="GO:0009330">
    <property type="term" value="C:DNA topoisomerase type II (double strand cut, ATP-hydrolyzing) complex"/>
    <property type="evidence" value="ECO:0007669"/>
    <property type="project" value="TreeGrafter"/>
</dbReference>
<feature type="domain" description="Topo IIA-type catalytic" evidence="9">
    <location>
        <begin position="42"/>
        <end position="508"/>
    </location>
</feature>
<dbReference type="GO" id="GO:0005524">
    <property type="term" value="F:ATP binding"/>
    <property type="evidence" value="ECO:0007669"/>
    <property type="project" value="InterPro"/>
</dbReference>
<name>A0A1I9J7F6_MYCBV</name>
<organism evidence="12">
    <name type="scientific">Mycoplasmopsis bovis</name>
    <name type="common">Mycoplasma bovis</name>
    <dbReference type="NCBI Taxonomy" id="28903"/>
    <lineage>
        <taxon>Bacteria</taxon>
        <taxon>Bacillati</taxon>
        <taxon>Mycoplasmatota</taxon>
        <taxon>Mycoplasmoidales</taxon>
        <taxon>Metamycoplasmataceae</taxon>
        <taxon>Mycoplasmopsis</taxon>
    </lineage>
</organism>
<reference evidence="12" key="1">
    <citation type="journal article" date="2017" name="Antimicrob. Agents Chemother.">
        <title>Mutations Associated with Decreased Susceptibility to Seven Antimicrobial Families in Field and Laboratory-Derived Mycoplasma bovis Strains.</title>
        <authorList>
            <person name="Sulyok K.M."/>
            <person name="Gyuranecz M."/>
        </authorList>
    </citation>
    <scope>NUCLEOTIDE SEQUENCE</scope>
    <source>
        <strain evidence="10">MYC44</strain>
        <strain evidence="11">MYC45</strain>
        <strain evidence="12">MYC46</strain>
    </source>
</reference>
<dbReference type="PROSITE" id="PS52040">
    <property type="entry name" value="TOPO_IIA"/>
    <property type="match status" value="1"/>
</dbReference>
<dbReference type="SUPFAM" id="SSF101904">
    <property type="entry name" value="GyrA/ParC C-terminal domain-like"/>
    <property type="match status" value="1"/>
</dbReference>
<dbReference type="InterPro" id="IPR013758">
    <property type="entry name" value="Topo_IIA_A/C_ab"/>
</dbReference>
<proteinExistence type="predicted"/>
<dbReference type="SMART" id="SM00434">
    <property type="entry name" value="TOP4c"/>
    <property type="match status" value="1"/>
</dbReference>
<dbReference type="InterPro" id="IPR002205">
    <property type="entry name" value="Topo_IIA_dom_A"/>
</dbReference>
<evidence type="ECO:0000256" key="4">
    <source>
        <dbReference type="ARBA" id="ARBA00023029"/>
    </source>
</evidence>
<dbReference type="SUPFAM" id="SSF56719">
    <property type="entry name" value="Type II DNA topoisomerase"/>
    <property type="match status" value="1"/>
</dbReference>
<dbReference type="Pfam" id="PF03989">
    <property type="entry name" value="DNA_gyraseA_C"/>
    <property type="match status" value="4"/>
</dbReference>
<evidence type="ECO:0000313" key="12">
    <source>
        <dbReference type="EMBL" id="AKM13238.1"/>
    </source>
</evidence>
<dbReference type="GO" id="GO:0003677">
    <property type="term" value="F:DNA binding"/>
    <property type="evidence" value="ECO:0007669"/>
    <property type="project" value="UniProtKB-UniRule"/>
</dbReference>
<dbReference type="CDD" id="cd00187">
    <property type="entry name" value="TOP4c"/>
    <property type="match status" value="1"/>
</dbReference>
<dbReference type="InterPro" id="IPR013757">
    <property type="entry name" value="Topo_IIA_A_a_sf"/>
</dbReference>
<accession>A0A1I9J7F6</accession>
<dbReference type="GO" id="GO:0006265">
    <property type="term" value="P:DNA topological change"/>
    <property type="evidence" value="ECO:0007669"/>
    <property type="project" value="UniProtKB-UniRule"/>
</dbReference>
<evidence type="ECO:0000256" key="5">
    <source>
        <dbReference type="ARBA" id="ARBA00023125"/>
    </source>
</evidence>
<dbReference type="GO" id="GO:0005737">
    <property type="term" value="C:cytoplasm"/>
    <property type="evidence" value="ECO:0007669"/>
    <property type="project" value="TreeGrafter"/>
</dbReference>